<evidence type="ECO:0000256" key="1">
    <source>
        <dbReference type="SAM" id="MobiDB-lite"/>
    </source>
</evidence>
<feature type="compositionally biased region" description="Basic and acidic residues" evidence="1">
    <location>
        <begin position="73"/>
        <end position="84"/>
    </location>
</feature>
<gene>
    <name evidence="2" type="ORF">BSO21_10330</name>
</gene>
<name>A0ABX3GU79_9BACL</name>
<sequence>MSGQAKPNNVPEVIKGLSASQVLIKEMIKDESDKEMKEKMWKHYKKIDRIMIKTLNKKRKQNVIKFGDHKRKKSEDPETRSNTE</sequence>
<accession>A0ABX3GU79</accession>
<proteinExistence type="predicted"/>
<dbReference type="Proteomes" id="UP000187158">
    <property type="component" value="Unassembled WGS sequence"/>
</dbReference>
<protein>
    <submittedName>
        <fullName evidence="2">Uncharacterized protein</fullName>
    </submittedName>
</protein>
<dbReference type="EMBL" id="MPVP01000047">
    <property type="protein sequence ID" value="OMD34807.1"/>
    <property type="molecule type" value="Genomic_DNA"/>
</dbReference>
<evidence type="ECO:0000313" key="2">
    <source>
        <dbReference type="EMBL" id="OMD34807.1"/>
    </source>
</evidence>
<reference evidence="2 3" key="1">
    <citation type="submission" date="2016-11" db="EMBL/GenBank/DDBJ databases">
        <title>Paenibacillus species isolates.</title>
        <authorList>
            <person name="Beno S.M."/>
        </authorList>
    </citation>
    <scope>NUCLEOTIDE SEQUENCE [LARGE SCALE GENOMIC DNA]</scope>
    <source>
        <strain evidence="2 3">FSL H7-0433</strain>
    </source>
</reference>
<evidence type="ECO:0000313" key="3">
    <source>
        <dbReference type="Proteomes" id="UP000187158"/>
    </source>
</evidence>
<dbReference type="RefSeq" id="WP_076218595.1">
    <property type="nucleotide sequence ID" value="NZ_MPVP01000047.1"/>
</dbReference>
<organism evidence="2 3">
    <name type="scientific">Paenibacillus odorifer</name>
    <dbReference type="NCBI Taxonomy" id="189426"/>
    <lineage>
        <taxon>Bacteria</taxon>
        <taxon>Bacillati</taxon>
        <taxon>Bacillota</taxon>
        <taxon>Bacilli</taxon>
        <taxon>Bacillales</taxon>
        <taxon>Paenibacillaceae</taxon>
        <taxon>Paenibacillus</taxon>
    </lineage>
</organism>
<feature type="region of interest" description="Disordered" evidence="1">
    <location>
        <begin position="59"/>
        <end position="84"/>
    </location>
</feature>
<feature type="compositionally biased region" description="Basic residues" evidence="1">
    <location>
        <begin position="59"/>
        <end position="72"/>
    </location>
</feature>
<keyword evidence="3" id="KW-1185">Reference proteome</keyword>
<comment type="caution">
    <text evidence="2">The sequence shown here is derived from an EMBL/GenBank/DDBJ whole genome shotgun (WGS) entry which is preliminary data.</text>
</comment>